<sequence>MFPGENRFRAYIGFVWFYARAADDAAAAAALQRGVDAVVAQTPALSGRLRETGAGDGHLAVDYADPPRAVAVEQRRAACSFAELAAGDFAQHGRESAAVFAGLPSATPQVDGQPVLVVQAVALSDGGLAVAILCHHVLMDGAGTFAVAERIARAARGEQLHPDGPLWVDRQPVRRLLRQHVSQAAAAAASEVAVGAEPGTTPLAVRGELRQRQIWIARTGLEALRRDCDCSTTPAVLALLWRAWARALEAHGSRSAEFYVGGPVDMRAHVDEGALRGYLGNFIQALPMAAPRAALLDAALPAVAARVRSGFSQLSTLAGVRALLDATFDDPSPRLAGSDSPLLAFSSIAHLPFHSLDFGFARADAVRMRALDSPNMVFAFSDAAGGIRANFFLPQSLFDALAADPELVRYGRLS</sequence>
<reference evidence="1" key="1">
    <citation type="submission" date="2022-07" db="EMBL/GenBank/DDBJ databases">
        <title>Phylogenomic reconstructions and comparative analyses of Kickxellomycotina fungi.</title>
        <authorList>
            <person name="Reynolds N.K."/>
            <person name="Stajich J.E."/>
            <person name="Barry K."/>
            <person name="Grigoriev I.V."/>
            <person name="Crous P."/>
            <person name="Smith M.E."/>
        </authorList>
    </citation>
    <scope>NUCLEOTIDE SEQUENCE</scope>
    <source>
        <strain evidence="1">BCRC 34780</strain>
    </source>
</reference>
<comment type="caution">
    <text evidence="1">The sequence shown here is derived from an EMBL/GenBank/DDBJ whole genome shotgun (WGS) entry which is preliminary data.</text>
</comment>
<evidence type="ECO:0000313" key="1">
    <source>
        <dbReference type="EMBL" id="KAJ2808315.1"/>
    </source>
</evidence>
<evidence type="ECO:0000313" key="2">
    <source>
        <dbReference type="Proteomes" id="UP001140087"/>
    </source>
</evidence>
<proteinExistence type="predicted"/>
<gene>
    <name evidence="1" type="ORF">H4R21_000103</name>
</gene>
<name>A0ACC1LGI6_9FUNG</name>
<organism evidence="1 2">
    <name type="scientific">Coemansia helicoidea</name>
    <dbReference type="NCBI Taxonomy" id="1286919"/>
    <lineage>
        <taxon>Eukaryota</taxon>
        <taxon>Fungi</taxon>
        <taxon>Fungi incertae sedis</taxon>
        <taxon>Zoopagomycota</taxon>
        <taxon>Kickxellomycotina</taxon>
        <taxon>Kickxellomycetes</taxon>
        <taxon>Kickxellales</taxon>
        <taxon>Kickxellaceae</taxon>
        <taxon>Coemansia</taxon>
    </lineage>
</organism>
<keyword evidence="2" id="KW-1185">Reference proteome</keyword>
<dbReference type="Proteomes" id="UP001140087">
    <property type="component" value="Unassembled WGS sequence"/>
</dbReference>
<protein>
    <submittedName>
        <fullName evidence="1">Uncharacterized protein</fullName>
    </submittedName>
</protein>
<dbReference type="EMBL" id="JANBUN010000005">
    <property type="protein sequence ID" value="KAJ2808315.1"/>
    <property type="molecule type" value="Genomic_DNA"/>
</dbReference>
<accession>A0ACC1LGI6</accession>